<proteinExistence type="inferred from homology"/>
<dbReference type="PROSITE" id="PS00061">
    <property type="entry name" value="ADH_SHORT"/>
    <property type="match status" value="1"/>
</dbReference>
<sequence length="248" mass="26518">MQARLANKHVFITGGTRGMGAAHAMVLARHGAKVHIADVLHDEGRKLAAQAREDGLAIHYLELDVTSEQSWQDAVQAAEERWGDINVLVNNAGITGQPGGFAIEDPQFWNRTIAVNQTGVYLGMRAVVPSMQRAGVGSIVNISSILGFVGDSEYFAYNASKGALLTMTRSAALKLAKQNIRVNTVCPGMVATPMNEAEVELQAYIDATPMGRMAKPEEVSNVVLFLASDESSYVTGTDLVVDGGFLAQ</sequence>
<name>A0A0F4XWY4_9PSED</name>
<evidence type="ECO:0000256" key="2">
    <source>
        <dbReference type="ARBA" id="ARBA00023002"/>
    </source>
</evidence>
<dbReference type="Gene3D" id="3.40.50.720">
    <property type="entry name" value="NAD(P)-binding Rossmann-like Domain"/>
    <property type="match status" value="1"/>
</dbReference>
<dbReference type="NCBIfam" id="NF005559">
    <property type="entry name" value="PRK07231.1"/>
    <property type="match status" value="1"/>
</dbReference>
<gene>
    <name evidence="3" type="ORF">VP02_00500</name>
</gene>
<accession>A0A0F4XWY4</accession>
<dbReference type="PRINTS" id="PR00080">
    <property type="entry name" value="SDRFAMILY"/>
</dbReference>
<reference evidence="3 4" key="1">
    <citation type="submission" date="2015-03" db="EMBL/GenBank/DDBJ databases">
        <title>Pseudomonas fluorescens 1855-344 Genome sequencing and assembly.</title>
        <authorList>
            <person name="Eng W.W.H."/>
            <person name="Gan H.M."/>
            <person name="Savka M.A."/>
        </authorList>
    </citation>
    <scope>NUCLEOTIDE SEQUENCE [LARGE SCALE GENOMIC DNA]</scope>
    <source>
        <strain evidence="3 4">1855-344</strain>
    </source>
</reference>
<dbReference type="InterPro" id="IPR002347">
    <property type="entry name" value="SDR_fam"/>
</dbReference>
<comment type="similarity">
    <text evidence="1">Belongs to the short-chain dehydrogenases/reductases (SDR) family.</text>
</comment>
<dbReference type="InterPro" id="IPR020904">
    <property type="entry name" value="Sc_DH/Rdtase_CS"/>
</dbReference>
<dbReference type="PRINTS" id="PR00081">
    <property type="entry name" value="GDHRDH"/>
</dbReference>
<dbReference type="PATRIC" id="fig|132476.4.peg.110"/>
<comment type="caution">
    <text evidence="3">The sequence shown here is derived from an EMBL/GenBank/DDBJ whole genome shotgun (WGS) entry which is preliminary data.</text>
</comment>
<evidence type="ECO:0000256" key="1">
    <source>
        <dbReference type="ARBA" id="ARBA00006484"/>
    </source>
</evidence>
<dbReference type="Proteomes" id="UP000033662">
    <property type="component" value="Unassembled WGS sequence"/>
</dbReference>
<dbReference type="AlphaFoldDB" id="A0A0F4XWY4"/>
<dbReference type="SUPFAM" id="SSF51735">
    <property type="entry name" value="NAD(P)-binding Rossmann-fold domains"/>
    <property type="match status" value="1"/>
</dbReference>
<keyword evidence="2" id="KW-0560">Oxidoreductase</keyword>
<dbReference type="InterPro" id="IPR036291">
    <property type="entry name" value="NAD(P)-bd_dom_sf"/>
</dbReference>
<protein>
    <submittedName>
        <fullName evidence="3">Uncharacterized protein</fullName>
    </submittedName>
</protein>
<evidence type="ECO:0000313" key="4">
    <source>
        <dbReference type="Proteomes" id="UP000033662"/>
    </source>
</evidence>
<dbReference type="FunFam" id="3.40.50.720:FF:000084">
    <property type="entry name" value="Short-chain dehydrogenase reductase"/>
    <property type="match status" value="1"/>
</dbReference>
<dbReference type="EMBL" id="JZXC01000001">
    <property type="protein sequence ID" value="KKA09878.1"/>
    <property type="molecule type" value="Genomic_DNA"/>
</dbReference>
<dbReference type="GO" id="GO:0016491">
    <property type="term" value="F:oxidoreductase activity"/>
    <property type="evidence" value="ECO:0007669"/>
    <property type="project" value="UniProtKB-KW"/>
</dbReference>
<organism evidence="3 4">
    <name type="scientific">Pseudomonas kilonensis</name>
    <dbReference type="NCBI Taxonomy" id="132476"/>
    <lineage>
        <taxon>Bacteria</taxon>
        <taxon>Pseudomonadati</taxon>
        <taxon>Pseudomonadota</taxon>
        <taxon>Gammaproteobacteria</taxon>
        <taxon>Pseudomonadales</taxon>
        <taxon>Pseudomonadaceae</taxon>
        <taxon>Pseudomonas</taxon>
    </lineage>
</organism>
<dbReference type="Pfam" id="PF13561">
    <property type="entry name" value="adh_short_C2"/>
    <property type="match status" value="1"/>
</dbReference>
<dbReference type="PANTHER" id="PTHR24321:SF8">
    <property type="entry name" value="ESTRADIOL 17-BETA-DEHYDROGENASE 8-RELATED"/>
    <property type="match status" value="1"/>
</dbReference>
<dbReference type="OrthoDB" id="9787298at2"/>
<dbReference type="PANTHER" id="PTHR24321">
    <property type="entry name" value="DEHYDROGENASES, SHORT CHAIN"/>
    <property type="match status" value="1"/>
</dbReference>
<evidence type="ECO:0000313" key="3">
    <source>
        <dbReference type="EMBL" id="KKA09878.1"/>
    </source>
</evidence>